<dbReference type="PANTHER" id="PTHR34385">
    <property type="entry name" value="D-ALANYL-D-ALANINE CARBOXYPEPTIDASE"/>
    <property type="match status" value="1"/>
</dbReference>
<protein>
    <recommendedName>
        <fullName evidence="1">D-alanyl-D-alanine carboxypeptidase-like core domain-containing protein</fullName>
    </recommendedName>
</protein>
<keyword evidence="3" id="KW-1185">Reference proteome</keyword>
<evidence type="ECO:0000313" key="3">
    <source>
        <dbReference type="Proteomes" id="UP001432099"/>
    </source>
</evidence>
<name>A0ABM8ILT5_9FIRM</name>
<dbReference type="InterPro" id="IPR009045">
    <property type="entry name" value="Zn_M74/Hedgehog-like"/>
</dbReference>
<dbReference type="RefSeq" id="WP_161831518.1">
    <property type="nucleotide sequence ID" value="NZ_AP028127.1"/>
</dbReference>
<dbReference type="SUPFAM" id="SSF55166">
    <property type="entry name" value="Hedgehog/DD-peptidase"/>
    <property type="match status" value="1"/>
</dbReference>
<evidence type="ECO:0000259" key="1">
    <source>
        <dbReference type="Pfam" id="PF02557"/>
    </source>
</evidence>
<evidence type="ECO:0000313" key="2">
    <source>
        <dbReference type="EMBL" id="BEH92013.1"/>
    </source>
</evidence>
<dbReference type="InterPro" id="IPR003709">
    <property type="entry name" value="VanY-like_core_dom"/>
</dbReference>
<organism evidence="2 3">
    <name type="scientific">Turicibacter faecis</name>
    <dbReference type="NCBI Taxonomy" id="2963365"/>
    <lineage>
        <taxon>Bacteria</taxon>
        <taxon>Bacillati</taxon>
        <taxon>Bacillota</taxon>
        <taxon>Erysipelotrichia</taxon>
        <taxon>Erysipelotrichales</taxon>
        <taxon>Turicibacteraceae</taxon>
        <taxon>Turicibacter</taxon>
    </lineage>
</organism>
<reference evidence="2" key="1">
    <citation type="journal article" date="2024" name="Int. J. Syst. Evol. Microbiol.">
        <title>Turicibacter faecis sp. nov., isolated from faeces of heart failure mouse model.</title>
        <authorList>
            <person name="Imamura Y."/>
            <person name="Motooka D."/>
            <person name="Nakajima Y."/>
            <person name="Ito S."/>
            <person name="Kitakaze M."/>
            <person name="Iida T."/>
            <person name="Nakamura S."/>
        </authorList>
    </citation>
    <scope>NUCLEOTIDE SEQUENCE</scope>
    <source>
        <strain evidence="2">TC023</strain>
    </source>
</reference>
<dbReference type="EMBL" id="AP028127">
    <property type="protein sequence ID" value="BEH92013.1"/>
    <property type="molecule type" value="Genomic_DNA"/>
</dbReference>
<sequence>MNRMRMFLIAMSGLFLTIGMITVFLFQTQLKEKETDIPTFYQDVVEIENPASFRALVNKNYRLPADYEPSDLVLLDVPLYNKDKNNEANYLRKEAARALKNLFEAAYNEKGYELIARSGYRSYDTQVMLYDRYVKEDGVEAADTYSARPGHSEHQTGLTIDITSDSVHGGLTETFGETDEGKWVAENAHRFGFIIRYPENRVDETGYQYEPWHLRYVGTEAATSIYNDQLILEDYVLNVMKQMSVLWD</sequence>
<dbReference type="InterPro" id="IPR058193">
    <property type="entry name" value="VanY/YodJ_core_dom"/>
</dbReference>
<dbReference type="Proteomes" id="UP001432099">
    <property type="component" value="Chromosome"/>
</dbReference>
<dbReference type="InterPro" id="IPR052179">
    <property type="entry name" value="DD-CPase-like"/>
</dbReference>
<gene>
    <name evidence="2" type="ORF">T23_21150</name>
</gene>
<dbReference type="PANTHER" id="PTHR34385:SF1">
    <property type="entry name" value="PEPTIDOGLYCAN L-ALANYL-D-GLUTAMATE ENDOPEPTIDASE CWLK"/>
    <property type="match status" value="1"/>
</dbReference>
<proteinExistence type="predicted"/>
<accession>A0ABM8ILT5</accession>
<feature type="domain" description="D-alanyl-D-alanine carboxypeptidase-like core" evidence="1">
    <location>
        <begin position="89"/>
        <end position="218"/>
    </location>
</feature>
<dbReference type="CDD" id="cd14852">
    <property type="entry name" value="LD-carboxypeptidase"/>
    <property type="match status" value="1"/>
</dbReference>
<dbReference type="Pfam" id="PF02557">
    <property type="entry name" value="VanY"/>
    <property type="match status" value="1"/>
</dbReference>
<dbReference type="Gene3D" id="3.30.1380.10">
    <property type="match status" value="1"/>
</dbReference>